<evidence type="ECO:0000256" key="1">
    <source>
        <dbReference type="SAM" id="MobiDB-lite"/>
    </source>
</evidence>
<proteinExistence type="predicted"/>
<feature type="region of interest" description="Disordered" evidence="1">
    <location>
        <begin position="1"/>
        <end position="151"/>
    </location>
</feature>
<feature type="compositionally biased region" description="Basic residues" evidence="1">
    <location>
        <begin position="50"/>
        <end position="77"/>
    </location>
</feature>
<sequence>AALSEHLAGRSIPHDRRARRGGVPRVRRLPRSPPAHPSAQLLHGADGGRGRLRRRNGHPRGRPVRGPHAHHPRHRDRARAGAPAGGIVPGGADGDFLHRGPGAGRRVHGHPADGGPTQGVAAGVDQGAHRAAPAGPRVPRGAGAGRRVRRL</sequence>
<gene>
    <name evidence="2" type="ORF">AVDCRST_MAG89-732</name>
</gene>
<feature type="compositionally biased region" description="Low complexity" evidence="1">
    <location>
        <begin position="129"/>
        <end position="141"/>
    </location>
</feature>
<dbReference type="EMBL" id="CADCTV010000160">
    <property type="protein sequence ID" value="CAA9304868.1"/>
    <property type="molecule type" value="Genomic_DNA"/>
</dbReference>
<organism evidence="2">
    <name type="scientific">uncultured Gemmatimonadota bacterium</name>
    <dbReference type="NCBI Taxonomy" id="203437"/>
    <lineage>
        <taxon>Bacteria</taxon>
        <taxon>Pseudomonadati</taxon>
        <taxon>Gemmatimonadota</taxon>
        <taxon>environmental samples</taxon>
    </lineage>
</organism>
<accession>A0A6J4KH35</accession>
<protein>
    <submittedName>
        <fullName evidence="2">Uncharacterized protein</fullName>
    </submittedName>
</protein>
<feature type="compositionally biased region" description="Basic residues" evidence="1">
    <location>
        <begin position="16"/>
        <end position="30"/>
    </location>
</feature>
<feature type="non-terminal residue" evidence="2">
    <location>
        <position position="1"/>
    </location>
</feature>
<dbReference type="AlphaFoldDB" id="A0A6J4KH35"/>
<feature type="compositionally biased region" description="Gly residues" evidence="1">
    <location>
        <begin position="83"/>
        <end position="93"/>
    </location>
</feature>
<name>A0A6J4KH35_9BACT</name>
<feature type="non-terminal residue" evidence="2">
    <location>
        <position position="151"/>
    </location>
</feature>
<evidence type="ECO:0000313" key="2">
    <source>
        <dbReference type="EMBL" id="CAA9304868.1"/>
    </source>
</evidence>
<reference evidence="2" key="1">
    <citation type="submission" date="2020-02" db="EMBL/GenBank/DDBJ databases">
        <authorList>
            <person name="Meier V. D."/>
        </authorList>
    </citation>
    <scope>NUCLEOTIDE SEQUENCE</scope>
    <source>
        <strain evidence="2">AVDCRST_MAG89</strain>
    </source>
</reference>